<evidence type="ECO:0000259" key="13">
    <source>
        <dbReference type="Pfam" id="PF21185"/>
    </source>
</evidence>
<keyword evidence="4 11" id="KW-0378">Hydrolase</keyword>
<evidence type="ECO:0000256" key="10">
    <source>
        <dbReference type="ARBA" id="ARBA00023235"/>
    </source>
</evidence>
<keyword evidence="5 11" id="KW-0347">Helicase</keyword>
<dbReference type="SUPFAM" id="SSF52540">
    <property type="entry name" value="P-loop containing nucleoside triphosphate hydrolases"/>
    <property type="match status" value="2"/>
</dbReference>
<dbReference type="InterPro" id="IPR050534">
    <property type="entry name" value="Coronavir_polyprotein_1ab"/>
</dbReference>
<evidence type="ECO:0000256" key="9">
    <source>
        <dbReference type="ARBA" id="ARBA00023204"/>
    </source>
</evidence>
<accession>A0ABU3FZ61</accession>
<keyword evidence="8 11" id="KW-0238">DNA-binding</keyword>
<dbReference type="PANTHER" id="PTHR43788">
    <property type="entry name" value="DNA2/NAM7 HELICASE FAMILY MEMBER"/>
    <property type="match status" value="1"/>
</dbReference>
<dbReference type="CDD" id="cd18809">
    <property type="entry name" value="SF1_C_RecD"/>
    <property type="match status" value="1"/>
</dbReference>
<dbReference type="Pfam" id="PF13245">
    <property type="entry name" value="AAA_19"/>
    <property type="match status" value="1"/>
</dbReference>
<keyword evidence="9 11" id="KW-0234">DNA repair</keyword>
<sequence length="744" mass="81320">MMRSTQGLNAHSLTAAKWIDHGAIQLSAPLPELLKLWEQERLLTPLDRHFALEMSHLHPSDSQHPLFMLLCALLSQQLSSQHSCLVLAHIVPLNPMAEQNSHCKISLSLEALTETLQSFDAVGQAGSNKPLILDNGRLYLQRYHQFETSVAASLIRLSGSVSKHSEDASHQEQTQTAKLRSLLDQLFPANVSDPHSLTRNAITTNVITKSEGTQSAATIDWQKVATATALGKKLSVITGGPGTGKTTTVTKLLLLLQMESQQEIRLVAPTGKAAARLSESIKASKARLAKELSAHADVVDETRNRNNQDFLTALGRIPEEASTLHRLLGVIPNSPHFRHHQGNPLRLDLLIVDEASMVDLPMIYKLLSALPEHASLILLGDQDQLASVEAGAVLADICAGLKMPVAPNNLAQNNIASNNQALWQMRYSKEQAERLSALTGFELTPYISDSPKLGDSLCMLMHSHRFKGDAGIGLLASAVNRADLQGILQVWQQGPAELNWLEHSMVISQTQAKVSEPANNVGLNLLLEQACQQYGAYLSALNSHASNNDAGNSDLGTRPSTADIIDSFNQYRILCAMRSGDYGVEGINQFVTQALANAKLIKPLQEFYLGRPIIIQSNDYNLGLFNGDIGLILQDEDKPERLMAHFIKADGSLLKVLPARLPSHETCYAMTVHKSQGSEFSRVALVLPPNPSLAQWQLLTKELVYTAITRAKVHFTCLGTQHVFERASSQATQRASGLADRLWG</sequence>
<feature type="domain" description="RecBCD enzyme subunit RecD N-terminal" evidence="13">
    <location>
        <begin position="40"/>
        <end position="139"/>
    </location>
</feature>
<evidence type="ECO:0000256" key="6">
    <source>
        <dbReference type="ARBA" id="ARBA00022839"/>
    </source>
</evidence>
<comment type="catalytic activity">
    <reaction evidence="11">
        <text>ATP + H2O = ADP + phosphate + H(+)</text>
        <dbReference type="Rhea" id="RHEA:13065"/>
        <dbReference type="ChEBI" id="CHEBI:15377"/>
        <dbReference type="ChEBI" id="CHEBI:15378"/>
        <dbReference type="ChEBI" id="CHEBI:30616"/>
        <dbReference type="ChEBI" id="CHEBI:43474"/>
        <dbReference type="ChEBI" id="CHEBI:456216"/>
        <dbReference type="EC" id="5.6.2.3"/>
    </reaction>
</comment>
<comment type="function">
    <text evidence="11">A helicase/nuclease that prepares dsDNA breaks (DSB) for recombinational DNA repair. Binds to DSBs and unwinds DNA via a highly rapid and processive ATP-dependent bidirectional helicase activity. Unwinds dsDNA until it encounters a Chi (crossover hotspot instigator) sequence from the 3' direction. Cuts ssDNA a few nucleotides 3' to the Chi site. The properties and activities of the enzyme are changed at Chi. The Chi-altered holoenzyme produces a long 3'-ssDNA overhang and facilitates RecA-binding to the ssDNA for homologous DNA recombination and repair. Holoenzyme degrades any linearized DNA that is unable to undergo homologous recombination. In the holoenzyme this subunit has ssDNA-dependent ATPase and 5'-3' helicase activity. When added to pre-assembled RecBC greatly stimulates nuclease activity and augments holoenzyme processivity. Negatively regulates the RecA-loading ability of RecBCD.</text>
</comment>
<dbReference type="HAMAP" id="MF_01487">
    <property type="entry name" value="RecD"/>
    <property type="match status" value="1"/>
</dbReference>
<dbReference type="InterPro" id="IPR006344">
    <property type="entry name" value="RecD"/>
</dbReference>
<dbReference type="Pfam" id="PF13538">
    <property type="entry name" value="UvrD_C_2"/>
    <property type="match status" value="1"/>
</dbReference>
<dbReference type="InterPro" id="IPR041851">
    <property type="entry name" value="RecD_N_sf"/>
</dbReference>
<comment type="caution">
    <text evidence="14">The sequence shown here is derived from an EMBL/GenBank/DDBJ whole genome shotgun (WGS) entry which is preliminary data.</text>
</comment>
<evidence type="ECO:0000256" key="2">
    <source>
        <dbReference type="ARBA" id="ARBA00022741"/>
    </source>
</evidence>
<name>A0ABU3FZ61_9GAMM</name>
<evidence type="ECO:0000256" key="7">
    <source>
        <dbReference type="ARBA" id="ARBA00022840"/>
    </source>
</evidence>
<comment type="miscellaneous">
    <text evidence="11">In the RecBCD complex, RecB has a slow 3'-5' helicase, an exonuclease activity and loads RecA onto ssDNA, RecD has a fast 5'-3' helicase activity, while RecC stimulates the ATPase and processivity of the RecB helicase and contributes to recognition of the Chi site.</text>
</comment>
<dbReference type="InterPro" id="IPR027417">
    <property type="entry name" value="P-loop_NTPase"/>
</dbReference>
<keyword evidence="1 11" id="KW-0540">Nuclease</keyword>
<evidence type="ECO:0000256" key="1">
    <source>
        <dbReference type="ARBA" id="ARBA00022722"/>
    </source>
</evidence>
<dbReference type="NCBIfam" id="TIGR01447">
    <property type="entry name" value="recD"/>
    <property type="match status" value="1"/>
</dbReference>
<dbReference type="Gene3D" id="3.40.50.300">
    <property type="entry name" value="P-loop containing nucleotide triphosphate hydrolases"/>
    <property type="match status" value="3"/>
</dbReference>
<dbReference type="PANTHER" id="PTHR43788:SF6">
    <property type="entry name" value="DNA HELICASE B"/>
    <property type="match status" value="1"/>
</dbReference>
<evidence type="ECO:0000256" key="5">
    <source>
        <dbReference type="ARBA" id="ARBA00022806"/>
    </source>
</evidence>
<keyword evidence="7 11" id="KW-0067">ATP-binding</keyword>
<evidence type="ECO:0000313" key="14">
    <source>
        <dbReference type="EMBL" id="MDT3280337.1"/>
    </source>
</evidence>
<dbReference type="CDD" id="cd17933">
    <property type="entry name" value="DEXSc_RecD-like"/>
    <property type="match status" value="1"/>
</dbReference>
<protein>
    <recommendedName>
        <fullName evidence="11">RecBCD enzyme subunit RecD</fullName>
        <ecNumber evidence="11">5.6.2.3</ecNumber>
    </recommendedName>
    <alternativeName>
        <fullName evidence="11">DNA 5'-3' helicase subunit RecD</fullName>
    </alternativeName>
    <alternativeName>
        <fullName evidence="11">Exonuclease V subunit RecD</fullName>
        <shortName evidence="11">ExoV subunit RecD</shortName>
    </alternativeName>
    <alternativeName>
        <fullName evidence="11">Helicase/nuclease RecBCD subunit RecD</fullName>
    </alternativeName>
</protein>
<proteinExistence type="inferred from homology"/>
<evidence type="ECO:0000256" key="4">
    <source>
        <dbReference type="ARBA" id="ARBA00022801"/>
    </source>
</evidence>
<dbReference type="InterPro" id="IPR049550">
    <property type="entry name" value="RecD_N"/>
</dbReference>
<comment type="similarity">
    <text evidence="11">Belongs to the RecD family.</text>
</comment>
<keyword evidence="15" id="KW-1185">Reference proteome</keyword>
<feature type="binding site" evidence="11">
    <location>
        <begin position="239"/>
        <end position="246"/>
    </location>
    <ligand>
        <name>ATP</name>
        <dbReference type="ChEBI" id="CHEBI:30616"/>
    </ligand>
</feature>
<gene>
    <name evidence="11 14" type="primary">recD</name>
    <name evidence="14" type="ORF">Q4Q50_08520</name>
</gene>
<evidence type="ECO:0000259" key="12">
    <source>
        <dbReference type="Pfam" id="PF13538"/>
    </source>
</evidence>
<feature type="domain" description="UvrD-like helicase C-terminal" evidence="12">
    <location>
        <begin position="667"/>
        <end position="712"/>
    </location>
</feature>
<evidence type="ECO:0000313" key="15">
    <source>
        <dbReference type="Proteomes" id="UP001249505"/>
    </source>
</evidence>
<evidence type="ECO:0000256" key="8">
    <source>
        <dbReference type="ARBA" id="ARBA00023125"/>
    </source>
</evidence>
<keyword evidence="3 11" id="KW-0227">DNA damage</keyword>
<organism evidence="14 15">
    <name type="scientific">Shewanella scandinavica</name>
    <dbReference type="NCBI Taxonomy" id="3063538"/>
    <lineage>
        <taxon>Bacteria</taxon>
        <taxon>Pseudomonadati</taxon>
        <taxon>Pseudomonadota</taxon>
        <taxon>Gammaproteobacteria</taxon>
        <taxon>Alteromonadales</taxon>
        <taxon>Shewanellaceae</taxon>
        <taxon>Shewanella</taxon>
    </lineage>
</organism>
<keyword evidence="2 11" id="KW-0547">Nucleotide-binding</keyword>
<evidence type="ECO:0000256" key="3">
    <source>
        <dbReference type="ARBA" id="ARBA00022763"/>
    </source>
</evidence>
<dbReference type="Gene3D" id="1.10.10.1020">
    <property type="entry name" value="RecBCD complex, subunit RecD, N-terminal domain"/>
    <property type="match status" value="1"/>
</dbReference>
<dbReference type="EMBL" id="JAUOES010000008">
    <property type="protein sequence ID" value="MDT3280337.1"/>
    <property type="molecule type" value="Genomic_DNA"/>
</dbReference>
<evidence type="ECO:0000256" key="11">
    <source>
        <dbReference type="HAMAP-Rule" id="MF_01487"/>
    </source>
</evidence>
<dbReference type="Proteomes" id="UP001249505">
    <property type="component" value="Unassembled WGS sequence"/>
</dbReference>
<comment type="subunit">
    <text evidence="11">Heterotrimer of RecB, RecC and RecD. All subunits contribute to DNA-binding.</text>
</comment>
<dbReference type="EC" id="5.6.2.3" evidence="11"/>
<keyword evidence="6 11" id="KW-0269">Exonuclease</keyword>
<dbReference type="Pfam" id="PF21185">
    <property type="entry name" value="RecD_N"/>
    <property type="match status" value="1"/>
</dbReference>
<dbReference type="RefSeq" id="WP_311899055.1">
    <property type="nucleotide sequence ID" value="NZ_JAUOES010000008.1"/>
</dbReference>
<reference evidence="14 15" key="1">
    <citation type="submission" date="2023-07" db="EMBL/GenBank/DDBJ databases">
        <title>Novel Shewanella species isolated from Baltic Sea sediments.</title>
        <authorList>
            <person name="Martin-Rodriguez A.J."/>
        </authorList>
    </citation>
    <scope>NUCLEOTIDE SEQUENCE [LARGE SCALE GENOMIC DNA]</scope>
    <source>
        <strain evidence="14 15">SP2S1-2</strain>
    </source>
</reference>
<keyword evidence="10 11" id="KW-0413">Isomerase</keyword>
<dbReference type="InterPro" id="IPR027785">
    <property type="entry name" value="UvrD-like_helicase_C"/>
</dbReference>
<dbReference type="GO" id="GO:0008854">
    <property type="term" value="F:exodeoxyribonuclease V activity"/>
    <property type="evidence" value="ECO:0007669"/>
    <property type="project" value="UniProtKB-EC"/>
</dbReference>